<dbReference type="Gene3D" id="2.60.40.1890">
    <property type="entry name" value="PCu(A)C copper chaperone"/>
    <property type="match status" value="1"/>
</dbReference>
<protein>
    <recommendedName>
        <fullName evidence="4">Copper chaperone PCu(A)C</fullName>
    </recommendedName>
</protein>
<dbReference type="InterPro" id="IPR007410">
    <property type="entry name" value="LpqE-like"/>
</dbReference>
<evidence type="ECO:0008006" key="4">
    <source>
        <dbReference type="Google" id="ProtNLM"/>
    </source>
</evidence>
<dbReference type="Proteomes" id="UP001500449">
    <property type="component" value="Unassembled WGS sequence"/>
</dbReference>
<organism evidence="2 3">
    <name type="scientific">Pseudonocardia ailaonensis</name>
    <dbReference type="NCBI Taxonomy" id="367279"/>
    <lineage>
        <taxon>Bacteria</taxon>
        <taxon>Bacillati</taxon>
        <taxon>Actinomycetota</taxon>
        <taxon>Actinomycetes</taxon>
        <taxon>Pseudonocardiales</taxon>
        <taxon>Pseudonocardiaceae</taxon>
        <taxon>Pseudonocardia</taxon>
    </lineage>
</organism>
<feature type="chain" id="PRO_5046453747" description="Copper chaperone PCu(A)C" evidence="1">
    <location>
        <begin position="34"/>
        <end position="176"/>
    </location>
</feature>
<name>A0ABN2NRB1_9PSEU</name>
<sequence length="176" mass="18361">MAKNRNGDRAALRRRVGRIALACLITGLAAACAVPPPFVKTRDSNYGQIGDLQLLHVHLATPPREGWQPGAQVPLHLTVYNGGDAAVTITGASSSGASAISEVSADGTRGPVRIELDAGETLSMQESDSTRLEVDGLTSRILPGVSLPITFTLDSGEQIVLAVPAQVSSDPVVRSR</sequence>
<dbReference type="InterPro" id="IPR036182">
    <property type="entry name" value="PCuAC_sf"/>
</dbReference>
<accession>A0ABN2NRB1</accession>
<proteinExistence type="predicted"/>
<dbReference type="PROSITE" id="PS51257">
    <property type="entry name" value="PROKAR_LIPOPROTEIN"/>
    <property type="match status" value="1"/>
</dbReference>
<evidence type="ECO:0000313" key="2">
    <source>
        <dbReference type="EMBL" id="GAA1881004.1"/>
    </source>
</evidence>
<gene>
    <name evidence="2" type="ORF">GCM10009836_72850</name>
</gene>
<evidence type="ECO:0000256" key="1">
    <source>
        <dbReference type="SAM" id="SignalP"/>
    </source>
</evidence>
<keyword evidence="3" id="KW-1185">Reference proteome</keyword>
<evidence type="ECO:0000313" key="3">
    <source>
        <dbReference type="Proteomes" id="UP001500449"/>
    </source>
</evidence>
<dbReference type="Pfam" id="PF04314">
    <property type="entry name" value="PCuAC"/>
    <property type="match status" value="1"/>
</dbReference>
<comment type="caution">
    <text evidence="2">The sequence shown here is derived from an EMBL/GenBank/DDBJ whole genome shotgun (WGS) entry which is preliminary data.</text>
</comment>
<dbReference type="RefSeq" id="WP_344428204.1">
    <property type="nucleotide sequence ID" value="NZ_BAAAQK010000034.1"/>
</dbReference>
<dbReference type="EMBL" id="BAAAQK010000034">
    <property type="protein sequence ID" value="GAA1881004.1"/>
    <property type="molecule type" value="Genomic_DNA"/>
</dbReference>
<dbReference type="SUPFAM" id="SSF110087">
    <property type="entry name" value="DR1885-like metal-binding protein"/>
    <property type="match status" value="1"/>
</dbReference>
<keyword evidence="1" id="KW-0732">Signal</keyword>
<reference evidence="2 3" key="1">
    <citation type="journal article" date="2019" name="Int. J. Syst. Evol. Microbiol.">
        <title>The Global Catalogue of Microorganisms (GCM) 10K type strain sequencing project: providing services to taxonomists for standard genome sequencing and annotation.</title>
        <authorList>
            <consortium name="The Broad Institute Genomics Platform"/>
            <consortium name="The Broad Institute Genome Sequencing Center for Infectious Disease"/>
            <person name="Wu L."/>
            <person name="Ma J."/>
        </authorList>
    </citation>
    <scope>NUCLEOTIDE SEQUENCE [LARGE SCALE GENOMIC DNA]</scope>
    <source>
        <strain evidence="2 3">JCM 16009</strain>
    </source>
</reference>
<feature type="signal peptide" evidence="1">
    <location>
        <begin position="1"/>
        <end position="33"/>
    </location>
</feature>